<dbReference type="CDD" id="cd06225">
    <property type="entry name" value="HAMP"/>
    <property type="match status" value="1"/>
</dbReference>
<reference evidence="14 15" key="1">
    <citation type="submission" date="2018-11" db="EMBL/GenBank/DDBJ databases">
        <title>Deinococcus shelandsis sp. nov., isolated from South Shetland Islands soil of Antarctica.</title>
        <authorList>
            <person name="Tian J."/>
        </authorList>
    </citation>
    <scope>NUCLEOTIDE SEQUENCE [LARGE SCALE GENOMIC DNA]</scope>
    <source>
        <strain evidence="14 15">S14-83T</strain>
    </source>
</reference>
<dbReference type="SUPFAM" id="SSF47384">
    <property type="entry name" value="Homodimeric domain of signal transducing histidine kinase"/>
    <property type="match status" value="1"/>
</dbReference>
<evidence type="ECO:0000256" key="8">
    <source>
        <dbReference type="ARBA" id="ARBA00022989"/>
    </source>
</evidence>
<dbReference type="GO" id="GO:0016020">
    <property type="term" value="C:membrane"/>
    <property type="evidence" value="ECO:0007669"/>
    <property type="project" value="UniProtKB-SubCell"/>
</dbReference>
<evidence type="ECO:0000313" key="14">
    <source>
        <dbReference type="EMBL" id="AZI44219.1"/>
    </source>
</evidence>
<dbReference type="KEGG" id="dph:EHF33_15065"/>
<dbReference type="CDD" id="cd00075">
    <property type="entry name" value="HATPase"/>
    <property type="match status" value="1"/>
</dbReference>
<sequence length="428" mass="45773">MKLGVRLALLIALIVTGALLAQGFFGFLTFRQTANAALRNDLSTYLAALAHDRKEGDTPTYLPNENGIRARLIRREKVIQEYGGPFPQTATQHGDDDKHSDEWLTQQLAVPDLGAGTLLQASIPLRSYHQGLAAYLATVTLSVVVMSLLGVAAALLVSRSMVRPISDLSRAAERVAQSGQLDERVDAPQGQVEIARLARSFNTMLQRLSAFRQRETEFVRHASHEFRTPLAALRAQVDANAQGWISDAELIATVDQQVERLTALTGALLLLSRENSAEHEIFDLGEISGALAQQHGAAYCGPAHLPFSGSQALISQVLINLLINVNKYAPGAAATVGLAAADQQIVLSVSDAGPGVPPDALPRLMEAFYRVPGTREGGSGLGLAIVQRVAEVHGGTVRLASNSRQGLTVQLHLPNIQANIKGNAKPPN</sequence>
<dbReference type="EC" id="2.7.13.3" evidence="3"/>
<keyword evidence="15" id="KW-1185">Reference proteome</keyword>
<keyword evidence="9" id="KW-0902">Two-component regulatory system</keyword>
<dbReference type="Pfam" id="PF00512">
    <property type="entry name" value="HisKA"/>
    <property type="match status" value="1"/>
</dbReference>
<keyword evidence="7 14" id="KW-0418">Kinase</keyword>
<accession>A0A3G8YFV2</accession>
<gene>
    <name evidence="14" type="ORF">EHF33_15065</name>
</gene>
<dbReference type="Pfam" id="PF02518">
    <property type="entry name" value="HATPase_c"/>
    <property type="match status" value="1"/>
</dbReference>
<dbReference type="PROSITE" id="PS50885">
    <property type="entry name" value="HAMP"/>
    <property type="match status" value="1"/>
</dbReference>
<dbReference type="GO" id="GO:0000155">
    <property type="term" value="F:phosphorelay sensor kinase activity"/>
    <property type="evidence" value="ECO:0007669"/>
    <property type="project" value="InterPro"/>
</dbReference>
<evidence type="ECO:0000256" key="2">
    <source>
        <dbReference type="ARBA" id="ARBA00004370"/>
    </source>
</evidence>
<feature type="transmembrane region" description="Helical" evidence="11">
    <location>
        <begin position="132"/>
        <end position="157"/>
    </location>
</feature>
<proteinExistence type="predicted"/>
<evidence type="ECO:0000259" key="12">
    <source>
        <dbReference type="PROSITE" id="PS50109"/>
    </source>
</evidence>
<dbReference type="OrthoDB" id="9786919at2"/>
<dbReference type="PANTHER" id="PTHR45436:SF5">
    <property type="entry name" value="SENSOR HISTIDINE KINASE TRCS"/>
    <property type="match status" value="1"/>
</dbReference>
<keyword evidence="8 11" id="KW-1133">Transmembrane helix</keyword>
<dbReference type="SMART" id="SM00388">
    <property type="entry name" value="HisKA"/>
    <property type="match status" value="1"/>
</dbReference>
<keyword evidence="10 11" id="KW-0472">Membrane</keyword>
<evidence type="ECO:0000256" key="5">
    <source>
        <dbReference type="ARBA" id="ARBA00022679"/>
    </source>
</evidence>
<dbReference type="Proteomes" id="UP000276417">
    <property type="component" value="Chromosome 2"/>
</dbReference>
<comment type="catalytic activity">
    <reaction evidence="1">
        <text>ATP + protein L-histidine = ADP + protein N-phospho-L-histidine.</text>
        <dbReference type="EC" id="2.7.13.3"/>
    </reaction>
</comment>
<evidence type="ECO:0000256" key="4">
    <source>
        <dbReference type="ARBA" id="ARBA00022553"/>
    </source>
</evidence>
<evidence type="ECO:0000313" key="15">
    <source>
        <dbReference type="Proteomes" id="UP000276417"/>
    </source>
</evidence>
<dbReference type="InterPro" id="IPR003594">
    <property type="entry name" value="HATPase_dom"/>
</dbReference>
<dbReference type="PROSITE" id="PS50109">
    <property type="entry name" value="HIS_KIN"/>
    <property type="match status" value="1"/>
</dbReference>
<dbReference type="CDD" id="cd00082">
    <property type="entry name" value="HisKA"/>
    <property type="match status" value="1"/>
</dbReference>
<evidence type="ECO:0000259" key="13">
    <source>
        <dbReference type="PROSITE" id="PS50885"/>
    </source>
</evidence>
<dbReference type="PRINTS" id="PR00344">
    <property type="entry name" value="BCTRLSENSOR"/>
</dbReference>
<dbReference type="Gene3D" id="1.10.287.130">
    <property type="match status" value="1"/>
</dbReference>
<dbReference type="InterPro" id="IPR003660">
    <property type="entry name" value="HAMP_dom"/>
</dbReference>
<feature type="domain" description="Histidine kinase" evidence="12">
    <location>
        <begin position="221"/>
        <end position="417"/>
    </location>
</feature>
<dbReference type="SMART" id="SM00387">
    <property type="entry name" value="HATPase_c"/>
    <property type="match status" value="1"/>
</dbReference>
<evidence type="ECO:0000256" key="9">
    <source>
        <dbReference type="ARBA" id="ARBA00023012"/>
    </source>
</evidence>
<dbReference type="Pfam" id="PF00672">
    <property type="entry name" value="HAMP"/>
    <property type="match status" value="1"/>
</dbReference>
<name>A0A3G8YFV2_9DEIO</name>
<dbReference type="InterPro" id="IPR004358">
    <property type="entry name" value="Sig_transdc_His_kin-like_C"/>
</dbReference>
<dbReference type="RefSeq" id="WP_124873646.1">
    <property type="nucleotide sequence ID" value="NZ_CP034184.1"/>
</dbReference>
<evidence type="ECO:0000256" key="1">
    <source>
        <dbReference type="ARBA" id="ARBA00000085"/>
    </source>
</evidence>
<dbReference type="InterPro" id="IPR036097">
    <property type="entry name" value="HisK_dim/P_sf"/>
</dbReference>
<dbReference type="InterPro" id="IPR005467">
    <property type="entry name" value="His_kinase_dom"/>
</dbReference>
<evidence type="ECO:0000256" key="7">
    <source>
        <dbReference type="ARBA" id="ARBA00022777"/>
    </source>
</evidence>
<comment type="subcellular location">
    <subcellularLocation>
        <location evidence="2">Membrane</location>
    </subcellularLocation>
</comment>
<dbReference type="InterPro" id="IPR003661">
    <property type="entry name" value="HisK_dim/P_dom"/>
</dbReference>
<keyword evidence="4" id="KW-0597">Phosphoprotein</keyword>
<dbReference type="SMART" id="SM00304">
    <property type="entry name" value="HAMP"/>
    <property type="match status" value="1"/>
</dbReference>
<evidence type="ECO:0000256" key="6">
    <source>
        <dbReference type="ARBA" id="ARBA00022692"/>
    </source>
</evidence>
<evidence type="ECO:0000256" key="10">
    <source>
        <dbReference type="ARBA" id="ARBA00023136"/>
    </source>
</evidence>
<dbReference type="InterPro" id="IPR036890">
    <property type="entry name" value="HATPase_C_sf"/>
</dbReference>
<keyword evidence="5" id="KW-0808">Transferase</keyword>
<dbReference type="EMBL" id="CP034184">
    <property type="protein sequence ID" value="AZI44219.1"/>
    <property type="molecule type" value="Genomic_DNA"/>
</dbReference>
<evidence type="ECO:0000256" key="11">
    <source>
        <dbReference type="SAM" id="Phobius"/>
    </source>
</evidence>
<evidence type="ECO:0000256" key="3">
    <source>
        <dbReference type="ARBA" id="ARBA00012438"/>
    </source>
</evidence>
<keyword evidence="6 11" id="KW-0812">Transmembrane</keyword>
<organism evidence="14 15">
    <name type="scientific">Deinococcus psychrotolerans</name>
    <dbReference type="NCBI Taxonomy" id="2489213"/>
    <lineage>
        <taxon>Bacteria</taxon>
        <taxon>Thermotogati</taxon>
        <taxon>Deinococcota</taxon>
        <taxon>Deinococci</taxon>
        <taxon>Deinococcales</taxon>
        <taxon>Deinococcaceae</taxon>
        <taxon>Deinococcus</taxon>
    </lineage>
</organism>
<protein>
    <recommendedName>
        <fullName evidence="3">histidine kinase</fullName>
        <ecNumber evidence="3">2.7.13.3</ecNumber>
    </recommendedName>
</protein>
<dbReference type="Gene3D" id="3.30.565.10">
    <property type="entry name" value="Histidine kinase-like ATPase, C-terminal domain"/>
    <property type="match status" value="1"/>
</dbReference>
<feature type="domain" description="HAMP" evidence="13">
    <location>
        <begin position="159"/>
        <end position="213"/>
    </location>
</feature>
<dbReference type="PANTHER" id="PTHR45436">
    <property type="entry name" value="SENSOR HISTIDINE KINASE YKOH"/>
    <property type="match status" value="1"/>
</dbReference>
<dbReference type="Gene3D" id="6.10.340.10">
    <property type="match status" value="1"/>
</dbReference>
<dbReference type="SUPFAM" id="SSF55874">
    <property type="entry name" value="ATPase domain of HSP90 chaperone/DNA topoisomerase II/histidine kinase"/>
    <property type="match status" value="1"/>
</dbReference>
<dbReference type="InterPro" id="IPR050428">
    <property type="entry name" value="TCS_sensor_his_kinase"/>
</dbReference>
<dbReference type="AlphaFoldDB" id="A0A3G8YFV2"/>
<dbReference type="SUPFAM" id="SSF158472">
    <property type="entry name" value="HAMP domain-like"/>
    <property type="match status" value="1"/>
</dbReference>